<dbReference type="RefSeq" id="XP_025579340.1">
    <property type="nucleotide sequence ID" value="XM_025718655.1"/>
</dbReference>
<accession>A0A395HBY0</accession>
<dbReference type="AlphaFoldDB" id="A0A395HBY0"/>
<name>A0A395HBY0_9EURO</name>
<feature type="signal peptide" evidence="1">
    <location>
        <begin position="1"/>
        <end position="19"/>
    </location>
</feature>
<proteinExistence type="predicted"/>
<dbReference type="VEuPathDB" id="FungiDB:BO80DRAFT_421654"/>
<dbReference type="Proteomes" id="UP000249402">
    <property type="component" value="Unassembled WGS sequence"/>
</dbReference>
<evidence type="ECO:0000313" key="2">
    <source>
        <dbReference type="EMBL" id="RAL05013.1"/>
    </source>
</evidence>
<organism evidence="2 3">
    <name type="scientific">Aspergillus ibericus CBS 121593</name>
    <dbReference type="NCBI Taxonomy" id="1448316"/>
    <lineage>
        <taxon>Eukaryota</taxon>
        <taxon>Fungi</taxon>
        <taxon>Dikarya</taxon>
        <taxon>Ascomycota</taxon>
        <taxon>Pezizomycotina</taxon>
        <taxon>Eurotiomycetes</taxon>
        <taxon>Eurotiomycetidae</taxon>
        <taxon>Eurotiales</taxon>
        <taxon>Aspergillaceae</taxon>
        <taxon>Aspergillus</taxon>
        <taxon>Aspergillus subgen. Circumdati</taxon>
    </lineage>
</organism>
<feature type="chain" id="PRO_5017327246" description="Secreted protein" evidence="1">
    <location>
        <begin position="20"/>
        <end position="74"/>
    </location>
</feature>
<evidence type="ECO:0000313" key="3">
    <source>
        <dbReference type="Proteomes" id="UP000249402"/>
    </source>
</evidence>
<evidence type="ECO:0000256" key="1">
    <source>
        <dbReference type="SAM" id="SignalP"/>
    </source>
</evidence>
<gene>
    <name evidence="2" type="ORF">BO80DRAFT_421654</name>
</gene>
<keyword evidence="3" id="KW-1185">Reference proteome</keyword>
<keyword evidence="1" id="KW-0732">Signal</keyword>
<evidence type="ECO:0008006" key="4">
    <source>
        <dbReference type="Google" id="ProtNLM"/>
    </source>
</evidence>
<dbReference type="GeneID" id="37223520"/>
<protein>
    <recommendedName>
        <fullName evidence="4">Secreted protein</fullName>
    </recommendedName>
</protein>
<reference evidence="2 3" key="1">
    <citation type="submission" date="2018-02" db="EMBL/GenBank/DDBJ databases">
        <title>The genomes of Aspergillus section Nigri reveals drivers in fungal speciation.</title>
        <authorList>
            <consortium name="DOE Joint Genome Institute"/>
            <person name="Vesth T.C."/>
            <person name="Nybo J."/>
            <person name="Theobald S."/>
            <person name="Brandl J."/>
            <person name="Frisvad J.C."/>
            <person name="Nielsen K.F."/>
            <person name="Lyhne E.K."/>
            <person name="Kogle M.E."/>
            <person name="Kuo A."/>
            <person name="Riley R."/>
            <person name="Clum A."/>
            <person name="Nolan M."/>
            <person name="Lipzen A."/>
            <person name="Salamov A."/>
            <person name="Henrissat B."/>
            <person name="Wiebenga A."/>
            <person name="De vries R.P."/>
            <person name="Grigoriev I.V."/>
            <person name="Mortensen U.H."/>
            <person name="Andersen M.R."/>
            <person name="Baker S.E."/>
        </authorList>
    </citation>
    <scope>NUCLEOTIDE SEQUENCE [LARGE SCALE GENOMIC DNA]</scope>
    <source>
        <strain evidence="2 3">CBS 121593</strain>
    </source>
</reference>
<dbReference type="EMBL" id="KZ824422">
    <property type="protein sequence ID" value="RAL05013.1"/>
    <property type="molecule type" value="Genomic_DNA"/>
</dbReference>
<sequence length="74" mass="8136">MIKCMLPSLAWSFPVLSLGLEPGHPCLGAASIHIENLLCYCPDEIISYWLRNGFSFLGANRTSELGSALRRLIA</sequence>